<keyword evidence="1" id="KW-0812">Transmembrane</keyword>
<gene>
    <name evidence="3" type="ORF">QYE76_069093</name>
</gene>
<feature type="transmembrane region" description="Helical" evidence="1">
    <location>
        <begin position="49"/>
        <end position="71"/>
    </location>
</feature>
<dbReference type="Pfam" id="PF04578">
    <property type="entry name" value="DUF594"/>
    <property type="match status" value="1"/>
</dbReference>
<reference evidence="3" key="1">
    <citation type="submission" date="2023-07" db="EMBL/GenBank/DDBJ databases">
        <title>A chromosome-level genome assembly of Lolium multiflorum.</title>
        <authorList>
            <person name="Chen Y."/>
            <person name="Copetti D."/>
            <person name="Kolliker R."/>
            <person name="Studer B."/>
        </authorList>
    </citation>
    <scope>NUCLEOTIDE SEQUENCE</scope>
    <source>
        <strain evidence="3">02402/16</strain>
        <tissue evidence="3">Leaf</tissue>
    </source>
</reference>
<feature type="transmembrane region" description="Helical" evidence="1">
    <location>
        <begin position="115"/>
        <end position="131"/>
    </location>
</feature>
<dbReference type="EMBL" id="JAUUTY010000004">
    <property type="protein sequence ID" value="KAK1651288.1"/>
    <property type="molecule type" value="Genomic_DNA"/>
</dbReference>
<organism evidence="3 4">
    <name type="scientific">Lolium multiflorum</name>
    <name type="common">Italian ryegrass</name>
    <name type="synonym">Lolium perenne subsp. multiflorum</name>
    <dbReference type="NCBI Taxonomy" id="4521"/>
    <lineage>
        <taxon>Eukaryota</taxon>
        <taxon>Viridiplantae</taxon>
        <taxon>Streptophyta</taxon>
        <taxon>Embryophyta</taxon>
        <taxon>Tracheophyta</taxon>
        <taxon>Spermatophyta</taxon>
        <taxon>Magnoliopsida</taxon>
        <taxon>Liliopsida</taxon>
        <taxon>Poales</taxon>
        <taxon>Poaceae</taxon>
        <taxon>BOP clade</taxon>
        <taxon>Pooideae</taxon>
        <taxon>Poodae</taxon>
        <taxon>Poeae</taxon>
        <taxon>Poeae Chloroplast Group 2 (Poeae type)</taxon>
        <taxon>Loliodinae</taxon>
        <taxon>Loliinae</taxon>
        <taxon>Lolium</taxon>
    </lineage>
</organism>
<feature type="domain" description="DUF4220" evidence="2">
    <location>
        <begin position="52"/>
        <end position="371"/>
    </location>
</feature>
<evidence type="ECO:0000313" key="4">
    <source>
        <dbReference type="Proteomes" id="UP001231189"/>
    </source>
</evidence>
<dbReference type="Proteomes" id="UP001231189">
    <property type="component" value="Unassembled WGS sequence"/>
</dbReference>
<sequence length="624" mass="72294">MEEELPRLLVDLRNEWAVQSLVLFSFALQVFLLMFAWIRRHSVSTFARLLLWLAYQLADSTALFTLGHLSISSKLPEHQLVAFWAPFLLVHLGGQDTISAYSFEDNRLWLRHLETLVLQVLAAAYVLYKYMPSSETLVIAAAVLIFVVGILKYGERIWALRCASFDNMWSSFDQSDASARESQSDILLRQVLERRFFMREDAEVILMGAHGMFDVCKGLFIGIRTERSKYMSDVLRSFQMYGRLDKLMEMELSLMYDIVYTKASVIHTWYGWRIRIISLIATVAACCLFQLSNKHGHDKKDVAITYVLLVGALILEVISMARALMSTWTRVLLNQKNWPRLYYELQSVRHLLRATRHRRWSGYLGQFNLFQSVAHDAVKPMTGMSTARFLGLELLVEQWWDELHHSQSTELSESIKEMVLREILEMGNRREDIGSKPGLETLERLLLDECVSWSIRDMEFEDSIMAWHIASEICMFNDHSNKASLLDAIRVLSNYMMFLLVLRPYMLPGPVRRSRYVHLRDELHGVMQIATGDSAEERRRWALRKGLSAHMNSLDPPAHYDTGVRLGDVLCRRHDRLDVIFKVWVEMLCYVANHCSRESHARQLSCGGELVTIVWLMARHANLS</sequence>
<comment type="caution">
    <text evidence="3">The sequence shown here is derived from an EMBL/GenBank/DDBJ whole genome shotgun (WGS) entry which is preliminary data.</text>
</comment>
<evidence type="ECO:0000313" key="3">
    <source>
        <dbReference type="EMBL" id="KAK1651288.1"/>
    </source>
</evidence>
<feature type="transmembrane region" description="Helical" evidence="1">
    <location>
        <begin position="83"/>
        <end position="103"/>
    </location>
</feature>
<dbReference type="InterPro" id="IPR025315">
    <property type="entry name" value="DUF4220"/>
</dbReference>
<accession>A0AAD8WCK5</accession>
<dbReference type="InterPro" id="IPR007658">
    <property type="entry name" value="DUF594"/>
</dbReference>
<keyword evidence="4" id="KW-1185">Reference proteome</keyword>
<dbReference type="PANTHER" id="PTHR31325">
    <property type="entry name" value="OS01G0798800 PROTEIN-RELATED"/>
    <property type="match status" value="1"/>
</dbReference>
<name>A0AAD8WCK5_LOLMU</name>
<feature type="transmembrane region" description="Helical" evidence="1">
    <location>
        <begin position="16"/>
        <end position="37"/>
    </location>
</feature>
<keyword evidence="1" id="KW-0472">Membrane</keyword>
<feature type="transmembrane region" description="Helical" evidence="1">
    <location>
        <begin position="272"/>
        <end position="291"/>
    </location>
</feature>
<dbReference type="AlphaFoldDB" id="A0AAD8WCK5"/>
<keyword evidence="1" id="KW-1133">Transmembrane helix</keyword>
<dbReference type="Pfam" id="PF13968">
    <property type="entry name" value="DUF4220"/>
    <property type="match status" value="1"/>
</dbReference>
<proteinExistence type="predicted"/>
<feature type="transmembrane region" description="Helical" evidence="1">
    <location>
        <begin position="303"/>
        <end position="325"/>
    </location>
</feature>
<evidence type="ECO:0000259" key="2">
    <source>
        <dbReference type="Pfam" id="PF13968"/>
    </source>
</evidence>
<evidence type="ECO:0000256" key="1">
    <source>
        <dbReference type="SAM" id="Phobius"/>
    </source>
</evidence>
<protein>
    <recommendedName>
        <fullName evidence="2">DUF4220 domain-containing protein</fullName>
    </recommendedName>
</protein>
<feature type="transmembrane region" description="Helical" evidence="1">
    <location>
        <begin position="137"/>
        <end position="154"/>
    </location>
</feature>